<organism evidence="1 2">
    <name type="scientific">Daldinia eschscholtzii</name>
    <dbReference type="NCBI Taxonomy" id="292717"/>
    <lineage>
        <taxon>Eukaryota</taxon>
        <taxon>Fungi</taxon>
        <taxon>Dikarya</taxon>
        <taxon>Ascomycota</taxon>
        <taxon>Pezizomycotina</taxon>
        <taxon>Sordariomycetes</taxon>
        <taxon>Xylariomycetidae</taxon>
        <taxon>Xylariales</taxon>
        <taxon>Hypoxylaceae</taxon>
        <taxon>Daldinia</taxon>
    </lineage>
</organism>
<dbReference type="Proteomes" id="UP001369815">
    <property type="component" value="Unassembled WGS sequence"/>
</dbReference>
<accession>A0AAX6MVL8</accession>
<name>A0AAX6MVL8_9PEZI</name>
<evidence type="ECO:0000313" key="1">
    <source>
        <dbReference type="EMBL" id="KAK6956710.1"/>
    </source>
</evidence>
<gene>
    <name evidence="1" type="ORF">Daesc_001989</name>
</gene>
<dbReference type="AlphaFoldDB" id="A0AAX6MVL8"/>
<comment type="caution">
    <text evidence="1">The sequence shown here is derived from an EMBL/GenBank/DDBJ whole genome shotgun (WGS) entry which is preliminary data.</text>
</comment>
<protein>
    <recommendedName>
        <fullName evidence="3">Syntaxin</fullName>
    </recommendedName>
</protein>
<evidence type="ECO:0000313" key="2">
    <source>
        <dbReference type="Proteomes" id="UP001369815"/>
    </source>
</evidence>
<proteinExistence type="predicted"/>
<keyword evidence="2" id="KW-1185">Reference proteome</keyword>
<dbReference type="EMBL" id="JBANMG010000002">
    <property type="protein sequence ID" value="KAK6956710.1"/>
    <property type="molecule type" value="Genomic_DNA"/>
</dbReference>
<sequence>MSIQDHKEAAIRKVYTARTSSAWPDDIALSSTYLSYRKLNLSVFYGCNEEQSRDIERRLSGAGDAICHPMLPPGILIELDRTRLVERVESAIDPFVSSIEALCCTSRDPESILNRDGENTDELLCLYNDTNELVKGIRKVKRQISDMCKHTHELETTLAVTKRTRKLHGRPGLGKKDRVQRTVPFITLNTDTLIRERLSEIEAEYDEKLDECHMVLNGLNFTTQMVS</sequence>
<reference evidence="1 2" key="1">
    <citation type="journal article" date="2024" name="Front Chem Biol">
        <title>Unveiling the potential of Daldinia eschscholtzii MFLUCC 19-0629 through bioactivity and bioinformatics studies for enhanced sustainable agriculture production.</title>
        <authorList>
            <person name="Brooks S."/>
            <person name="Weaver J.A."/>
            <person name="Klomchit A."/>
            <person name="Alharthi S.A."/>
            <person name="Onlamun T."/>
            <person name="Nurani R."/>
            <person name="Vong T.K."/>
            <person name="Alberti F."/>
            <person name="Greco C."/>
        </authorList>
    </citation>
    <scope>NUCLEOTIDE SEQUENCE [LARGE SCALE GENOMIC DNA]</scope>
    <source>
        <strain evidence="1">MFLUCC 19-0629</strain>
    </source>
</reference>
<evidence type="ECO:0008006" key="3">
    <source>
        <dbReference type="Google" id="ProtNLM"/>
    </source>
</evidence>